<evidence type="ECO:0000313" key="3">
    <source>
        <dbReference type="Proteomes" id="UP000015388"/>
    </source>
</evidence>
<dbReference type="EMBL" id="CP003924">
    <property type="protein sequence ID" value="AGS34430.1"/>
    <property type="molecule type" value="Genomic_DNA"/>
</dbReference>
<feature type="transmembrane region" description="Helical" evidence="1">
    <location>
        <begin position="45"/>
        <end position="62"/>
    </location>
</feature>
<keyword evidence="1" id="KW-1133">Transmembrane helix</keyword>
<dbReference type="HOGENOM" id="CLU_197386_0_0_11"/>
<dbReference type="RefSeq" id="WP_020934363.1">
    <property type="nucleotide sequence ID" value="NC_021915.1"/>
</dbReference>
<gene>
    <name evidence="2" type="ORF">B841_04765</name>
</gene>
<dbReference type="AlphaFoldDB" id="S5T1J2"/>
<reference evidence="2 3" key="1">
    <citation type="submission" date="2012-11" db="EMBL/GenBank/DDBJ databases">
        <title>The complete genome sequence of Corynebacterium maris Coryn-1 (=DSM 45190).</title>
        <authorList>
            <person name="Schaffert L."/>
            <person name="Albersmeier A."/>
            <person name="Kalinowski J."/>
            <person name="Ruckert C."/>
        </authorList>
    </citation>
    <scope>NUCLEOTIDE SEQUENCE [LARGE SCALE GENOMIC DNA]</scope>
    <source>
        <strain evidence="3">Coryn-1</strain>
    </source>
</reference>
<protein>
    <submittedName>
        <fullName evidence="2">Uncharacterized protein</fullName>
    </submittedName>
</protein>
<sequence length="82" mass="9390">MSSPDPSRHQRRRLQRETLTGFLGFFAFMAVVQAIINVFQPEPQVWPALLALVLVALTWWSGKTGRREGTPRRGRTSQKQEP</sequence>
<evidence type="ECO:0000313" key="2">
    <source>
        <dbReference type="EMBL" id="AGS34430.1"/>
    </source>
</evidence>
<organism evidence="2 3">
    <name type="scientific">Corynebacterium maris DSM 45190</name>
    <dbReference type="NCBI Taxonomy" id="1224163"/>
    <lineage>
        <taxon>Bacteria</taxon>
        <taxon>Bacillati</taxon>
        <taxon>Actinomycetota</taxon>
        <taxon>Actinomycetes</taxon>
        <taxon>Mycobacteriales</taxon>
        <taxon>Corynebacteriaceae</taxon>
        <taxon>Corynebacterium</taxon>
    </lineage>
</organism>
<dbReference type="KEGG" id="cmd:B841_04765"/>
<name>S5T1J2_9CORY</name>
<dbReference type="Proteomes" id="UP000015388">
    <property type="component" value="Chromosome"/>
</dbReference>
<keyword evidence="1" id="KW-0472">Membrane</keyword>
<proteinExistence type="predicted"/>
<keyword evidence="1" id="KW-0812">Transmembrane</keyword>
<dbReference type="eggNOG" id="ENOG5031K12">
    <property type="taxonomic scope" value="Bacteria"/>
</dbReference>
<accession>S5T1J2</accession>
<feature type="transmembrane region" description="Helical" evidence="1">
    <location>
        <begin position="21"/>
        <end position="39"/>
    </location>
</feature>
<dbReference type="PATRIC" id="fig|1224163.3.peg.955"/>
<keyword evidence="3" id="KW-1185">Reference proteome</keyword>
<dbReference type="OrthoDB" id="4427502at2"/>
<dbReference type="STRING" id="1224163.B841_04765"/>
<evidence type="ECO:0000256" key="1">
    <source>
        <dbReference type="SAM" id="Phobius"/>
    </source>
</evidence>